<accession>A0AAJ6UWU9</accession>
<feature type="region of interest" description="Disordered" evidence="5">
    <location>
        <begin position="215"/>
        <end position="255"/>
    </location>
</feature>
<reference evidence="8" key="1">
    <citation type="submission" date="2025-08" db="UniProtKB">
        <authorList>
            <consortium name="RefSeq"/>
        </authorList>
    </citation>
    <scope>IDENTIFICATION</scope>
</reference>
<evidence type="ECO:0000259" key="6">
    <source>
        <dbReference type="PROSITE" id="PS51005"/>
    </source>
</evidence>
<evidence type="ECO:0000256" key="2">
    <source>
        <dbReference type="ARBA" id="ARBA00023125"/>
    </source>
</evidence>
<dbReference type="RefSeq" id="XP_011037078.1">
    <property type="nucleotide sequence ID" value="XM_011038776.1"/>
</dbReference>
<evidence type="ECO:0000256" key="1">
    <source>
        <dbReference type="ARBA" id="ARBA00023015"/>
    </source>
</evidence>
<proteinExistence type="predicted"/>
<feature type="compositionally biased region" description="Basic and acidic residues" evidence="5">
    <location>
        <begin position="235"/>
        <end position="246"/>
    </location>
</feature>
<dbReference type="GO" id="GO:0003677">
    <property type="term" value="F:DNA binding"/>
    <property type="evidence" value="ECO:0007669"/>
    <property type="project" value="UniProtKB-KW"/>
</dbReference>
<dbReference type="SUPFAM" id="SSF101941">
    <property type="entry name" value="NAC domain"/>
    <property type="match status" value="1"/>
</dbReference>
<evidence type="ECO:0000256" key="3">
    <source>
        <dbReference type="ARBA" id="ARBA00023163"/>
    </source>
</evidence>
<dbReference type="AlphaFoldDB" id="A0AAJ6UWU9"/>
<keyword evidence="2" id="KW-0238">DNA-binding</keyword>
<feature type="region of interest" description="Disordered" evidence="5">
    <location>
        <begin position="149"/>
        <end position="194"/>
    </location>
</feature>
<protein>
    <submittedName>
        <fullName evidence="8">NAC domain-containing protein 86-like</fullName>
    </submittedName>
</protein>
<organism evidence="7 8">
    <name type="scientific">Populus euphratica</name>
    <name type="common">Euphrates poplar</name>
    <dbReference type="NCBI Taxonomy" id="75702"/>
    <lineage>
        <taxon>Eukaryota</taxon>
        <taxon>Viridiplantae</taxon>
        <taxon>Streptophyta</taxon>
        <taxon>Embryophyta</taxon>
        <taxon>Tracheophyta</taxon>
        <taxon>Spermatophyta</taxon>
        <taxon>Magnoliopsida</taxon>
        <taxon>eudicotyledons</taxon>
        <taxon>Gunneridae</taxon>
        <taxon>Pentapetalae</taxon>
        <taxon>rosids</taxon>
        <taxon>fabids</taxon>
        <taxon>Malpighiales</taxon>
        <taxon>Salicaceae</taxon>
        <taxon>Saliceae</taxon>
        <taxon>Populus</taxon>
    </lineage>
</organism>
<dbReference type="InterPro" id="IPR003441">
    <property type="entry name" value="NAC-dom"/>
</dbReference>
<feature type="compositionally biased region" description="Polar residues" evidence="5">
    <location>
        <begin position="160"/>
        <end position="191"/>
    </location>
</feature>
<feature type="compositionally biased region" description="Polar residues" evidence="5">
    <location>
        <begin position="223"/>
        <end position="234"/>
    </location>
</feature>
<keyword evidence="7" id="KW-1185">Reference proteome</keyword>
<dbReference type="Proteomes" id="UP000694918">
    <property type="component" value="Unplaced"/>
</dbReference>
<dbReference type="KEGG" id="peu:105134385"/>
<evidence type="ECO:0000313" key="7">
    <source>
        <dbReference type="Proteomes" id="UP000694918"/>
    </source>
</evidence>
<dbReference type="InterPro" id="IPR036093">
    <property type="entry name" value="NAC_dom_sf"/>
</dbReference>
<dbReference type="Pfam" id="PF02365">
    <property type="entry name" value="NAM"/>
    <property type="match status" value="1"/>
</dbReference>
<dbReference type="PANTHER" id="PTHR31719:SF130">
    <property type="entry name" value="NAC DOMAIN-CONTAINING PROTEIN 18"/>
    <property type="match status" value="1"/>
</dbReference>
<dbReference type="PANTHER" id="PTHR31719">
    <property type="entry name" value="NAC TRANSCRIPTION FACTOR 56"/>
    <property type="match status" value="1"/>
</dbReference>
<evidence type="ECO:0000256" key="4">
    <source>
        <dbReference type="ARBA" id="ARBA00023242"/>
    </source>
</evidence>
<sequence>MVPHGFRFNPTDEELIQFLDRKASGQEMPLHFILETDVYEREPQDLEWNQTTPLSNGERYYYCTREINYSREVLGRGWWKATSHVKKIHANSDDQLLVGNKRPLTFHRFKDNERNRNNAVKTNWIMYEYSLESRTTVWRLCKIKHKGKPSVQEETESMRKQYSSSNDFEAGSSTNFVSAQQQQEQTSSRPTNYEGYDHESYYQWNNTQQYLPQFPYDPYLPAPQSTSSGHYSVEQQEKLEPSDEHPFPSLWSWTN</sequence>
<keyword evidence="4" id="KW-0539">Nucleus</keyword>
<name>A0AAJ6UWU9_POPEU</name>
<feature type="domain" description="NAC" evidence="6">
    <location>
        <begin position="2"/>
        <end position="146"/>
    </location>
</feature>
<dbReference type="GeneID" id="105134385"/>
<dbReference type="GO" id="GO:0006355">
    <property type="term" value="P:regulation of DNA-templated transcription"/>
    <property type="evidence" value="ECO:0007669"/>
    <property type="project" value="InterPro"/>
</dbReference>
<dbReference type="Gene3D" id="2.170.150.80">
    <property type="entry name" value="NAC domain"/>
    <property type="match status" value="1"/>
</dbReference>
<evidence type="ECO:0000256" key="5">
    <source>
        <dbReference type="SAM" id="MobiDB-lite"/>
    </source>
</evidence>
<keyword evidence="3" id="KW-0804">Transcription</keyword>
<evidence type="ECO:0000313" key="8">
    <source>
        <dbReference type="RefSeq" id="XP_011037078.1"/>
    </source>
</evidence>
<keyword evidence="1" id="KW-0805">Transcription regulation</keyword>
<dbReference type="PROSITE" id="PS51005">
    <property type="entry name" value="NAC"/>
    <property type="match status" value="1"/>
</dbReference>
<gene>
    <name evidence="8" type="primary">LOC105134385</name>
</gene>